<accession>A0A0D3BZ80</accession>
<reference evidence="1 2" key="1">
    <citation type="journal article" date="2014" name="Genome Biol.">
        <title>Transcriptome and methylome profiling reveals relics of genome dominance in the mesopolyploid Brassica oleracea.</title>
        <authorList>
            <person name="Parkin I.A."/>
            <person name="Koh C."/>
            <person name="Tang H."/>
            <person name="Robinson S.J."/>
            <person name="Kagale S."/>
            <person name="Clarke W.E."/>
            <person name="Town C.D."/>
            <person name="Nixon J."/>
            <person name="Krishnakumar V."/>
            <person name="Bidwell S.L."/>
            <person name="Denoeud F."/>
            <person name="Belcram H."/>
            <person name="Links M.G."/>
            <person name="Just J."/>
            <person name="Clarke C."/>
            <person name="Bender T."/>
            <person name="Huebert T."/>
            <person name="Mason A.S."/>
            <person name="Pires J.C."/>
            <person name="Barker G."/>
            <person name="Moore J."/>
            <person name="Walley P.G."/>
            <person name="Manoli S."/>
            <person name="Batley J."/>
            <person name="Edwards D."/>
            <person name="Nelson M.N."/>
            <person name="Wang X."/>
            <person name="Paterson A.H."/>
            <person name="King G."/>
            <person name="Bancroft I."/>
            <person name="Chalhoub B."/>
            <person name="Sharpe A.G."/>
        </authorList>
    </citation>
    <scope>NUCLEOTIDE SEQUENCE</scope>
    <source>
        <strain evidence="1 2">cv. TO1000</strain>
    </source>
</reference>
<dbReference type="Gramene" id="Bo4g134790.1">
    <property type="protein sequence ID" value="Bo4g134790.1"/>
    <property type="gene ID" value="Bo4g134790"/>
</dbReference>
<evidence type="ECO:0000313" key="2">
    <source>
        <dbReference type="Proteomes" id="UP000032141"/>
    </source>
</evidence>
<proteinExistence type="predicted"/>
<organism evidence="1 2">
    <name type="scientific">Brassica oleracea var. oleracea</name>
    <dbReference type="NCBI Taxonomy" id="109376"/>
    <lineage>
        <taxon>Eukaryota</taxon>
        <taxon>Viridiplantae</taxon>
        <taxon>Streptophyta</taxon>
        <taxon>Embryophyta</taxon>
        <taxon>Tracheophyta</taxon>
        <taxon>Spermatophyta</taxon>
        <taxon>Magnoliopsida</taxon>
        <taxon>eudicotyledons</taxon>
        <taxon>Gunneridae</taxon>
        <taxon>Pentapetalae</taxon>
        <taxon>rosids</taxon>
        <taxon>malvids</taxon>
        <taxon>Brassicales</taxon>
        <taxon>Brassicaceae</taxon>
        <taxon>Brassiceae</taxon>
        <taxon>Brassica</taxon>
    </lineage>
</organism>
<protein>
    <submittedName>
        <fullName evidence="1">Uncharacterized protein</fullName>
    </submittedName>
</protein>
<name>A0A0D3BZ80_BRAOL</name>
<keyword evidence="2" id="KW-1185">Reference proteome</keyword>
<dbReference type="AlphaFoldDB" id="A0A0D3BZ80"/>
<dbReference type="HOGENOM" id="CLU_2561449_0_0_1"/>
<sequence length="82" mass="9354">MKVKALPWEYRLQDSRIFKQVSGPAGLLICKIINRDWTGFHESSLNGGCHFFLTYILGLFVKQALMVVATKSCSYPLPMKFL</sequence>
<evidence type="ECO:0000313" key="1">
    <source>
        <dbReference type="EnsemblPlants" id="Bo4g134790.1"/>
    </source>
</evidence>
<dbReference type="EnsemblPlants" id="Bo4g134790.1">
    <property type="protein sequence ID" value="Bo4g134790.1"/>
    <property type="gene ID" value="Bo4g134790"/>
</dbReference>
<dbReference type="Proteomes" id="UP000032141">
    <property type="component" value="Chromosome C4"/>
</dbReference>
<reference evidence="1" key="2">
    <citation type="submission" date="2015-03" db="UniProtKB">
        <authorList>
            <consortium name="EnsemblPlants"/>
        </authorList>
    </citation>
    <scope>IDENTIFICATION</scope>
</reference>